<evidence type="ECO:0000313" key="3">
    <source>
        <dbReference type="Proteomes" id="UP000222163"/>
    </source>
</evidence>
<protein>
    <submittedName>
        <fullName evidence="2">Uncharacterized protein</fullName>
    </submittedName>
</protein>
<dbReference type="Proteomes" id="UP001242342">
    <property type="component" value="Unassembled WGS sequence"/>
</dbReference>
<proteinExistence type="predicted"/>
<gene>
    <name evidence="2" type="ORF">CSC81_12340</name>
    <name evidence="1" type="ORF">Q8W23_13175</name>
</gene>
<dbReference type="EMBL" id="PDUU01000009">
    <property type="protein sequence ID" value="PHN97189.1"/>
    <property type="molecule type" value="Genomic_DNA"/>
</dbReference>
<organism evidence="2 3">
    <name type="scientific">Tenacibaculum discolor</name>
    <dbReference type="NCBI Taxonomy" id="361581"/>
    <lineage>
        <taxon>Bacteria</taxon>
        <taxon>Pseudomonadati</taxon>
        <taxon>Bacteroidota</taxon>
        <taxon>Flavobacteriia</taxon>
        <taxon>Flavobacteriales</taxon>
        <taxon>Flavobacteriaceae</taxon>
        <taxon>Tenacibaculum</taxon>
    </lineage>
</organism>
<dbReference type="AlphaFoldDB" id="A0A2G1BTN0"/>
<dbReference type="Proteomes" id="UP000222163">
    <property type="component" value="Unassembled WGS sequence"/>
</dbReference>
<evidence type="ECO:0000313" key="2">
    <source>
        <dbReference type="EMBL" id="PHN97189.1"/>
    </source>
</evidence>
<evidence type="ECO:0000313" key="4">
    <source>
        <dbReference type="Proteomes" id="UP001242342"/>
    </source>
</evidence>
<comment type="caution">
    <text evidence="2">The sequence shown here is derived from an EMBL/GenBank/DDBJ whole genome shotgun (WGS) entry which is preliminary data.</text>
</comment>
<accession>A0A2G1BTN0</accession>
<reference evidence="2 3" key="1">
    <citation type="journal article" date="2016" name="Nat. Commun.">
        <title>Microbial interactions lead to rapid micro-scale successions on model marine particles.</title>
        <authorList>
            <person name="Datta M.S."/>
            <person name="Sliwerska E."/>
            <person name="Gore J."/>
            <person name="Polz M.F."/>
            <person name="Cordero O.X."/>
        </authorList>
    </citation>
    <scope>NUCLEOTIDE SEQUENCE [LARGE SCALE GENOMIC DNA]</scope>
    <source>
        <strain evidence="2 3">4G03</strain>
    </source>
</reference>
<keyword evidence="4" id="KW-1185">Reference proteome</keyword>
<dbReference type="EMBL" id="JAUYVU010000011">
    <property type="protein sequence ID" value="MDP2542426.1"/>
    <property type="molecule type" value="Genomic_DNA"/>
</dbReference>
<dbReference type="RefSeq" id="WP_099216043.1">
    <property type="nucleotide sequence ID" value="NZ_JAUYVU010000011.1"/>
</dbReference>
<evidence type="ECO:0000313" key="1">
    <source>
        <dbReference type="EMBL" id="MDP2542426.1"/>
    </source>
</evidence>
<sequence>MLKTSSEILQELLDHLGIKANRLSVEIGDNSNSRIYYVRNGRSKISPKLAKAITNRYKEINYMYLLTGEGELVNKDIMVNTNGNVFVEKPDGSFNVTTRLIPFDAYSSFLETLDDANVIYEWEEVTFNVEKYGRGNYEAFRTKNDSMNGGGINDTPNRALVLGRELGRHHWMDGFNPTLYGWIILSKHNVFHKDIIGLDKENGTIICHSRNKSPEYSDFELDLNEVYQIFKVIKRTF</sequence>
<reference evidence="1 4" key="3">
    <citation type="submission" date="2023-07" db="EMBL/GenBank/DDBJ databases">
        <title>Genome content predicts the carbon catabolic preferences of heterotrophic bacteria.</title>
        <authorList>
            <person name="Gralka M."/>
        </authorList>
    </citation>
    <scope>NUCLEOTIDE SEQUENCE [LARGE SCALE GENOMIC DNA]</scope>
    <source>
        <strain evidence="1 4">4G03</strain>
    </source>
</reference>
<reference evidence="2" key="2">
    <citation type="submission" date="2017-10" db="EMBL/GenBank/DDBJ databases">
        <authorList>
            <person name="Enke T.N."/>
            <person name="Cordero O.X."/>
        </authorList>
    </citation>
    <scope>NUCLEOTIDE SEQUENCE</scope>
    <source>
        <strain evidence="2">4G03</strain>
    </source>
</reference>
<name>A0A2G1BTN0_9FLAO</name>